<evidence type="ECO:0000313" key="2">
    <source>
        <dbReference type="Proteomes" id="UP001145114"/>
    </source>
</evidence>
<comment type="caution">
    <text evidence="1">The sequence shown here is derived from an EMBL/GenBank/DDBJ whole genome shotgun (WGS) entry which is preliminary data.</text>
</comment>
<keyword evidence="1" id="KW-0560">Oxidoreductase</keyword>
<organism evidence="1 2">
    <name type="scientific">Spiromyces aspiralis</name>
    <dbReference type="NCBI Taxonomy" id="68401"/>
    <lineage>
        <taxon>Eukaryota</taxon>
        <taxon>Fungi</taxon>
        <taxon>Fungi incertae sedis</taxon>
        <taxon>Zoopagomycota</taxon>
        <taxon>Kickxellomycotina</taxon>
        <taxon>Kickxellomycetes</taxon>
        <taxon>Kickxellales</taxon>
        <taxon>Kickxellaceae</taxon>
        <taxon>Spiromyces</taxon>
    </lineage>
</organism>
<sequence>MGACLYPRIGDLDIKLFVELRLPWPMLFFVSVGCAVHQYQTIGHTTPQALFMVLAHWLYANACNKGEECVLTSWDMFYEKFGALLAMWNLSVVPFMYCYSSVYIYIRGDTLDLPAAWIIFCYVLLLVGYFFWDTGNSQRNRFRMYHNGTLIDRKAFPQLPCSFSPDYKYIQTEHGNKLLIDGWFAYARKPHYTADLVMALSWGFICSFSSFFPYYYLVFFLIALVHRVTRDDSRCEVKYGKDWERYVQTVPWKFFPGIY</sequence>
<proteinExistence type="predicted"/>
<evidence type="ECO:0000313" key="1">
    <source>
        <dbReference type="EMBL" id="KAJ1677954.1"/>
    </source>
</evidence>
<dbReference type="EC" id="1.3.1.71" evidence="1"/>
<keyword evidence="2" id="KW-1185">Reference proteome</keyword>
<dbReference type="Proteomes" id="UP001145114">
    <property type="component" value="Unassembled WGS sequence"/>
</dbReference>
<name>A0ACC1HN87_9FUNG</name>
<protein>
    <submittedName>
        <fullName evidence="1">C-24(28) sterol reductase</fullName>
        <ecNumber evidence="1">1.3.1.71</ecNumber>
    </submittedName>
</protein>
<accession>A0ACC1HN87</accession>
<reference evidence="1" key="1">
    <citation type="submission" date="2022-06" db="EMBL/GenBank/DDBJ databases">
        <title>Phylogenomic reconstructions and comparative analyses of Kickxellomycotina fungi.</title>
        <authorList>
            <person name="Reynolds N.K."/>
            <person name="Stajich J.E."/>
            <person name="Barry K."/>
            <person name="Grigoriev I.V."/>
            <person name="Crous P."/>
            <person name="Smith M.E."/>
        </authorList>
    </citation>
    <scope>NUCLEOTIDE SEQUENCE</scope>
    <source>
        <strain evidence="1">RSA 2271</strain>
    </source>
</reference>
<gene>
    <name evidence="1" type="primary">ERG4_1</name>
    <name evidence="1" type="ORF">EV182_005091</name>
</gene>
<dbReference type="EMBL" id="JAMZIH010001717">
    <property type="protein sequence ID" value="KAJ1677954.1"/>
    <property type="molecule type" value="Genomic_DNA"/>
</dbReference>